<sequence>MTIYLLGSGKLAIVPSESDAYYSKPRSTPSRGSVIYRPNNPNNPNNTWVDVFGNYIRPFWGWPEPSEDNVLDECGDFGC</sequence>
<proteinExistence type="predicted"/>
<accession>A0A2H0R653</accession>
<dbReference type="Proteomes" id="UP000230208">
    <property type="component" value="Unassembled WGS sequence"/>
</dbReference>
<name>A0A2H0R653_9BACT</name>
<dbReference type="AlphaFoldDB" id="A0A2H0R653"/>
<dbReference type="EMBL" id="PCXP01000015">
    <property type="protein sequence ID" value="PIR41960.1"/>
    <property type="molecule type" value="Genomic_DNA"/>
</dbReference>
<protein>
    <submittedName>
        <fullName evidence="1">Uncharacterized protein</fullName>
    </submittedName>
</protein>
<gene>
    <name evidence="1" type="ORF">COV30_01085</name>
</gene>
<organism evidence="1 2">
    <name type="scientific">Candidatus Yanofskybacteria bacterium CG10_big_fil_rev_8_21_14_0_10_37_15</name>
    <dbReference type="NCBI Taxonomy" id="1975097"/>
    <lineage>
        <taxon>Bacteria</taxon>
        <taxon>Candidatus Yanofskyibacteriota</taxon>
    </lineage>
</organism>
<evidence type="ECO:0000313" key="2">
    <source>
        <dbReference type="Proteomes" id="UP000230208"/>
    </source>
</evidence>
<reference evidence="1 2" key="1">
    <citation type="submission" date="2017-09" db="EMBL/GenBank/DDBJ databases">
        <title>Depth-based differentiation of microbial function through sediment-hosted aquifers and enrichment of novel symbionts in the deep terrestrial subsurface.</title>
        <authorList>
            <person name="Probst A.J."/>
            <person name="Ladd B."/>
            <person name="Jarett J.K."/>
            <person name="Geller-Mcgrath D.E."/>
            <person name="Sieber C.M."/>
            <person name="Emerson J.B."/>
            <person name="Anantharaman K."/>
            <person name="Thomas B.C."/>
            <person name="Malmstrom R."/>
            <person name="Stieglmeier M."/>
            <person name="Klingl A."/>
            <person name="Woyke T."/>
            <person name="Ryan C.M."/>
            <person name="Banfield J.F."/>
        </authorList>
    </citation>
    <scope>NUCLEOTIDE SEQUENCE [LARGE SCALE GENOMIC DNA]</scope>
    <source>
        <strain evidence="1">CG10_big_fil_rev_8_21_14_0_10_37_15</strain>
    </source>
</reference>
<comment type="caution">
    <text evidence="1">The sequence shown here is derived from an EMBL/GenBank/DDBJ whole genome shotgun (WGS) entry which is preliminary data.</text>
</comment>
<evidence type="ECO:0000313" key="1">
    <source>
        <dbReference type="EMBL" id="PIR41960.1"/>
    </source>
</evidence>